<keyword evidence="13 14" id="KW-0472">Membrane</keyword>
<dbReference type="InterPro" id="IPR050428">
    <property type="entry name" value="TCS_sensor_his_kinase"/>
</dbReference>
<comment type="subcellular location">
    <subcellularLocation>
        <location evidence="3">Cell membrane</location>
    </subcellularLocation>
    <subcellularLocation>
        <location evidence="2">Membrane</location>
        <topology evidence="2">Multi-pass membrane protein</topology>
    </subcellularLocation>
</comment>
<dbReference type="CDD" id="cd00082">
    <property type="entry name" value="HisKA"/>
    <property type="match status" value="1"/>
</dbReference>
<evidence type="ECO:0000256" key="13">
    <source>
        <dbReference type="ARBA" id="ARBA00023136"/>
    </source>
</evidence>
<dbReference type="InterPro" id="IPR004358">
    <property type="entry name" value="Sig_transdc_His_kin-like_C"/>
</dbReference>
<keyword evidence="9" id="KW-0418">Kinase</keyword>
<comment type="catalytic activity">
    <reaction evidence="1">
        <text>ATP + protein L-histidine = ADP + protein N-phospho-L-histidine.</text>
        <dbReference type="EC" id="2.7.13.3"/>
    </reaction>
</comment>
<dbReference type="PANTHER" id="PTHR45436:SF14">
    <property type="entry name" value="SENSOR PROTEIN QSEC"/>
    <property type="match status" value="1"/>
</dbReference>
<evidence type="ECO:0000256" key="2">
    <source>
        <dbReference type="ARBA" id="ARBA00004141"/>
    </source>
</evidence>
<dbReference type="SMART" id="SM00387">
    <property type="entry name" value="HATPase_c"/>
    <property type="match status" value="1"/>
</dbReference>
<dbReference type="Pfam" id="PF00512">
    <property type="entry name" value="HisKA"/>
    <property type="match status" value="1"/>
</dbReference>
<protein>
    <recommendedName>
        <fullName evidence="4">histidine kinase</fullName>
        <ecNumber evidence="4">2.7.13.3</ecNumber>
    </recommendedName>
</protein>
<dbReference type="SMART" id="SM00388">
    <property type="entry name" value="HisKA"/>
    <property type="match status" value="1"/>
</dbReference>
<evidence type="ECO:0000256" key="7">
    <source>
        <dbReference type="ARBA" id="ARBA00022692"/>
    </source>
</evidence>
<evidence type="ECO:0000256" key="3">
    <source>
        <dbReference type="ARBA" id="ARBA00004236"/>
    </source>
</evidence>
<dbReference type="InterPro" id="IPR003661">
    <property type="entry name" value="HisK_dim/P_dom"/>
</dbReference>
<keyword evidence="5" id="KW-0597">Phosphoprotein</keyword>
<evidence type="ECO:0000256" key="14">
    <source>
        <dbReference type="SAM" id="Phobius"/>
    </source>
</evidence>
<dbReference type="InterPro" id="IPR005467">
    <property type="entry name" value="His_kinase_dom"/>
</dbReference>
<dbReference type="EC" id="2.7.13.3" evidence="4"/>
<proteinExistence type="predicted"/>
<dbReference type="InterPro" id="IPR036890">
    <property type="entry name" value="HATPase_C_sf"/>
</dbReference>
<keyword evidence="8" id="KW-0547">Nucleotide-binding</keyword>
<evidence type="ECO:0000256" key="11">
    <source>
        <dbReference type="ARBA" id="ARBA00022989"/>
    </source>
</evidence>
<accession>A0ABP9RLV5</accession>
<keyword evidence="6" id="KW-0808">Transferase</keyword>
<name>A0ABP9RLV5_9ACTN</name>
<dbReference type="SUPFAM" id="SSF55874">
    <property type="entry name" value="ATPase domain of HSP90 chaperone/DNA topoisomerase II/histidine kinase"/>
    <property type="match status" value="1"/>
</dbReference>
<evidence type="ECO:0000256" key="4">
    <source>
        <dbReference type="ARBA" id="ARBA00012438"/>
    </source>
</evidence>
<evidence type="ECO:0000256" key="9">
    <source>
        <dbReference type="ARBA" id="ARBA00022777"/>
    </source>
</evidence>
<organism evidence="16 17">
    <name type="scientific">Rugosimonospora acidiphila</name>
    <dbReference type="NCBI Taxonomy" id="556531"/>
    <lineage>
        <taxon>Bacteria</taxon>
        <taxon>Bacillati</taxon>
        <taxon>Actinomycetota</taxon>
        <taxon>Actinomycetes</taxon>
        <taxon>Micromonosporales</taxon>
        <taxon>Micromonosporaceae</taxon>
        <taxon>Rugosimonospora</taxon>
    </lineage>
</organism>
<dbReference type="EMBL" id="BAABJQ010000002">
    <property type="protein sequence ID" value="GAA5179149.1"/>
    <property type="molecule type" value="Genomic_DNA"/>
</dbReference>
<keyword evidence="7 14" id="KW-0812">Transmembrane</keyword>
<evidence type="ECO:0000256" key="6">
    <source>
        <dbReference type="ARBA" id="ARBA00022679"/>
    </source>
</evidence>
<dbReference type="PANTHER" id="PTHR45436">
    <property type="entry name" value="SENSOR HISTIDINE KINASE YKOH"/>
    <property type="match status" value="1"/>
</dbReference>
<feature type="transmembrane region" description="Helical" evidence="14">
    <location>
        <begin position="20"/>
        <end position="46"/>
    </location>
</feature>
<keyword evidence="11 14" id="KW-1133">Transmembrane helix</keyword>
<sequence>MADRRRRPIPLQTAARLAALRVWLTVLLLVLNVAGLAGMGAVALVIDGQQRAQVEAAELQRTASTAVALLSYDSAALHLDNLFTDPAAQGSTGVFVYEGMRTDVTLVFAHPAGLPVIAPAALLAPARQVWKTGADLSLQVSDVDHDRVRLLAVPFRNAVTQNVAGTVVVAGDPRPGQRAHHELALGLLIGGAVFMAVAGVGGHLLARRGTRPAADALTQQERFLADAAHELRTPLTVIRALAEGALSDPDLARRPQTLKQVLGSAERLSDSVDALLVRARLVAGLRELQRQPFRLDQLAEEVVAEIVTEPHVAVVDTAPAVVNGDPTLIRMALQNLVTNAIRHGRIGAAPCELIVTVRPGEVRIEDRGPGLPDWSLDASRPRFRTGAADGVGLGLNIAAWVAAEHGGSLRLGTAAGGGAAAVLTLPELSDRHRGNRPA</sequence>
<feature type="domain" description="Histidine kinase" evidence="15">
    <location>
        <begin position="226"/>
        <end position="429"/>
    </location>
</feature>
<keyword evidence="12" id="KW-0902">Two-component regulatory system</keyword>
<evidence type="ECO:0000256" key="8">
    <source>
        <dbReference type="ARBA" id="ARBA00022741"/>
    </source>
</evidence>
<dbReference type="Pfam" id="PF02518">
    <property type="entry name" value="HATPase_c"/>
    <property type="match status" value="1"/>
</dbReference>
<dbReference type="SUPFAM" id="SSF47384">
    <property type="entry name" value="Homodimeric domain of signal transducing histidine kinase"/>
    <property type="match status" value="1"/>
</dbReference>
<evidence type="ECO:0000256" key="10">
    <source>
        <dbReference type="ARBA" id="ARBA00022840"/>
    </source>
</evidence>
<evidence type="ECO:0000313" key="17">
    <source>
        <dbReference type="Proteomes" id="UP001501570"/>
    </source>
</evidence>
<dbReference type="PRINTS" id="PR00344">
    <property type="entry name" value="BCTRLSENSOR"/>
</dbReference>
<evidence type="ECO:0000256" key="5">
    <source>
        <dbReference type="ARBA" id="ARBA00022553"/>
    </source>
</evidence>
<dbReference type="Gene3D" id="3.30.565.10">
    <property type="entry name" value="Histidine kinase-like ATPase, C-terminal domain"/>
    <property type="match status" value="1"/>
</dbReference>
<evidence type="ECO:0000259" key="15">
    <source>
        <dbReference type="PROSITE" id="PS50109"/>
    </source>
</evidence>
<dbReference type="PROSITE" id="PS50109">
    <property type="entry name" value="HIS_KIN"/>
    <property type="match status" value="1"/>
</dbReference>
<gene>
    <name evidence="16" type="ORF">GCM10023322_08280</name>
</gene>
<dbReference type="InterPro" id="IPR003594">
    <property type="entry name" value="HATPase_dom"/>
</dbReference>
<keyword evidence="10" id="KW-0067">ATP-binding</keyword>
<evidence type="ECO:0000256" key="12">
    <source>
        <dbReference type="ARBA" id="ARBA00023012"/>
    </source>
</evidence>
<reference evidence="17" key="1">
    <citation type="journal article" date="2019" name="Int. J. Syst. Evol. Microbiol.">
        <title>The Global Catalogue of Microorganisms (GCM) 10K type strain sequencing project: providing services to taxonomists for standard genome sequencing and annotation.</title>
        <authorList>
            <consortium name="The Broad Institute Genomics Platform"/>
            <consortium name="The Broad Institute Genome Sequencing Center for Infectious Disease"/>
            <person name="Wu L."/>
            <person name="Ma J."/>
        </authorList>
    </citation>
    <scope>NUCLEOTIDE SEQUENCE [LARGE SCALE GENOMIC DNA]</scope>
    <source>
        <strain evidence="17">JCM 18304</strain>
    </source>
</reference>
<comment type="caution">
    <text evidence="16">The sequence shown here is derived from an EMBL/GenBank/DDBJ whole genome shotgun (WGS) entry which is preliminary data.</text>
</comment>
<feature type="transmembrane region" description="Helical" evidence="14">
    <location>
        <begin position="183"/>
        <end position="206"/>
    </location>
</feature>
<evidence type="ECO:0000256" key="1">
    <source>
        <dbReference type="ARBA" id="ARBA00000085"/>
    </source>
</evidence>
<dbReference type="InterPro" id="IPR036097">
    <property type="entry name" value="HisK_dim/P_sf"/>
</dbReference>
<dbReference type="Gene3D" id="1.10.287.130">
    <property type="match status" value="1"/>
</dbReference>
<dbReference type="Proteomes" id="UP001501570">
    <property type="component" value="Unassembled WGS sequence"/>
</dbReference>
<evidence type="ECO:0000313" key="16">
    <source>
        <dbReference type="EMBL" id="GAA5179149.1"/>
    </source>
</evidence>
<keyword evidence="17" id="KW-1185">Reference proteome</keyword>